<keyword evidence="5" id="KW-1133">Transmembrane helix</keyword>
<keyword evidence="3" id="KW-0902">Two-component regulatory system</keyword>
<dbReference type="Gene3D" id="3.30.565.10">
    <property type="entry name" value="Histidine kinase-like ATPase, C-terminal domain"/>
    <property type="match status" value="1"/>
</dbReference>
<dbReference type="PROSITE" id="PS50109">
    <property type="entry name" value="HIS_KIN"/>
    <property type="match status" value="1"/>
</dbReference>
<proteinExistence type="predicted"/>
<dbReference type="InterPro" id="IPR036890">
    <property type="entry name" value="HATPase_C_sf"/>
</dbReference>
<dbReference type="InterPro" id="IPR050482">
    <property type="entry name" value="Sensor_HK_TwoCompSys"/>
</dbReference>
<evidence type="ECO:0000256" key="2">
    <source>
        <dbReference type="ARBA" id="ARBA00022777"/>
    </source>
</evidence>
<dbReference type="PANTHER" id="PTHR24421:SF62">
    <property type="entry name" value="SENSORY TRANSDUCTION HISTIDINE KINASE"/>
    <property type="match status" value="1"/>
</dbReference>
<evidence type="ECO:0000256" key="3">
    <source>
        <dbReference type="ARBA" id="ARBA00023012"/>
    </source>
</evidence>
<evidence type="ECO:0000259" key="6">
    <source>
        <dbReference type="PROSITE" id="PS50109"/>
    </source>
</evidence>
<feature type="transmembrane region" description="Helical" evidence="5">
    <location>
        <begin position="177"/>
        <end position="197"/>
    </location>
</feature>
<dbReference type="GO" id="GO:0016301">
    <property type="term" value="F:kinase activity"/>
    <property type="evidence" value="ECO:0007669"/>
    <property type="project" value="UniProtKB-KW"/>
</dbReference>
<feature type="transmembrane region" description="Helical" evidence="5">
    <location>
        <begin position="118"/>
        <end position="139"/>
    </location>
</feature>
<dbReference type="InterPro" id="IPR005467">
    <property type="entry name" value="His_kinase_dom"/>
</dbReference>
<dbReference type="Proteomes" id="UP001291653">
    <property type="component" value="Unassembled WGS sequence"/>
</dbReference>
<dbReference type="CDD" id="cd16917">
    <property type="entry name" value="HATPase_UhpB-NarQ-NarX-like"/>
    <property type="match status" value="1"/>
</dbReference>
<keyword evidence="5" id="KW-0472">Membrane</keyword>
<feature type="transmembrane region" description="Helical" evidence="5">
    <location>
        <begin position="12"/>
        <end position="34"/>
    </location>
</feature>
<dbReference type="EMBL" id="BSBI01000021">
    <property type="protein sequence ID" value="GLF99620.1"/>
    <property type="molecule type" value="Genomic_DNA"/>
</dbReference>
<feature type="compositionally biased region" description="Low complexity" evidence="4">
    <location>
        <begin position="80"/>
        <end position="93"/>
    </location>
</feature>
<feature type="region of interest" description="Disordered" evidence="4">
    <location>
        <begin position="80"/>
        <end position="99"/>
    </location>
</feature>
<keyword evidence="1" id="KW-0808">Transferase</keyword>
<comment type="caution">
    <text evidence="7">The sequence shown here is derived from an EMBL/GenBank/DDBJ whole genome shotgun (WGS) entry which is preliminary data.</text>
</comment>
<gene>
    <name evidence="7" type="ORF">SYYSPA8_35005</name>
</gene>
<keyword evidence="2 7" id="KW-0418">Kinase</keyword>
<protein>
    <submittedName>
        <fullName evidence="7">Sensor histidine kinase</fullName>
    </submittedName>
</protein>
<feature type="domain" description="Histidine kinase" evidence="6">
    <location>
        <begin position="352"/>
        <end position="444"/>
    </location>
</feature>
<evidence type="ECO:0000256" key="4">
    <source>
        <dbReference type="SAM" id="MobiDB-lite"/>
    </source>
</evidence>
<feature type="transmembrane region" description="Helical" evidence="5">
    <location>
        <begin position="40"/>
        <end position="57"/>
    </location>
</feature>
<dbReference type="SMART" id="SM00387">
    <property type="entry name" value="HATPase_c"/>
    <property type="match status" value="1"/>
</dbReference>
<dbReference type="RefSeq" id="WP_323451555.1">
    <property type="nucleotide sequence ID" value="NZ_BSBI01000021.1"/>
</dbReference>
<dbReference type="Pfam" id="PF07730">
    <property type="entry name" value="HisKA_3"/>
    <property type="match status" value="1"/>
</dbReference>
<dbReference type="PANTHER" id="PTHR24421">
    <property type="entry name" value="NITRATE/NITRITE SENSOR PROTEIN NARX-RELATED"/>
    <property type="match status" value="1"/>
</dbReference>
<reference evidence="7 8" key="1">
    <citation type="submission" date="2022-10" db="EMBL/GenBank/DDBJ databases">
        <title>Draft genome sequence of Streptomyces sp. YSPA8.</title>
        <authorList>
            <person name="Moriuchi R."/>
            <person name="Dohra H."/>
            <person name="Yamamura H."/>
            <person name="Kodani S."/>
        </authorList>
    </citation>
    <scope>NUCLEOTIDE SEQUENCE [LARGE SCALE GENOMIC DNA]</scope>
    <source>
        <strain evidence="7 8">YSPA8</strain>
    </source>
</reference>
<dbReference type="Pfam" id="PF02518">
    <property type="entry name" value="HATPase_c"/>
    <property type="match status" value="1"/>
</dbReference>
<dbReference type="InterPro" id="IPR011712">
    <property type="entry name" value="Sig_transdc_His_kin_sub3_dim/P"/>
</dbReference>
<dbReference type="SUPFAM" id="SSF55874">
    <property type="entry name" value="ATPase domain of HSP90 chaperone/DNA topoisomerase II/histidine kinase"/>
    <property type="match status" value="1"/>
</dbReference>
<keyword evidence="5" id="KW-0812">Transmembrane</keyword>
<evidence type="ECO:0000313" key="7">
    <source>
        <dbReference type="EMBL" id="GLF99620.1"/>
    </source>
</evidence>
<dbReference type="InterPro" id="IPR003594">
    <property type="entry name" value="HATPase_dom"/>
</dbReference>
<dbReference type="Gene3D" id="1.20.5.1930">
    <property type="match status" value="1"/>
</dbReference>
<keyword evidence="8" id="KW-1185">Reference proteome</keyword>
<evidence type="ECO:0000256" key="5">
    <source>
        <dbReference type="SAM" id="Phobius"/>
    </source>
</evidence>
<accession>A0ABQ5PAV8</accession>
<sequence>MTMTVEERWTQFFRYGPYALLGLATLLAAVSPLVMTRREIYAAGVLLLAALALQTWWSRLMSRPRPAAVAGPAAAGTVNVTGTGTGQQAGTPALPSGTGTPVLPAGTAGRVHFTLRTALAFALTWLNPFFAIYACLGYLDAAHLLPPRAARAGFLVTAVAVAGSQSGGLPPESPMQWVLFGTLIVFNAMLALGLGHLSDQQDEKAGKAEERARTIAALEKALAENAALHAQLVLQAREAGVADERRRLAAEIHDTIAQGLTGIITQLQVVASTTDQDVAREHLDRAQALARRSLGEARRSVHNLHPAALEHDTLAEALRKTVGEWSGRTGVTARLTVTGTEEPLHDEVAATLLRIAQEALANTARHARATRAGVTLSYMDDEVTLDVRDDGHGFDPLAAVPRTGSGGFGLDGMRARAERIAGTVTVESEIDQGTAISARVPLVRHD</sequence>
<evidence type="ECO:0000313" key="8">
    <source>
        <dbReference type="Proteomes" id="UP001291653"/>
    </source>
</evidence>
<name>A0ABQ5PAV8_9ACTN</name>
<organism evidence="7 8">
    <name type="scientific">Streptomyces yaizuensis</name>
    <dbReference type="NCBI Taxonomy" id="2989713"/>
    <lineage>
        <taxon>Bacteria</taxon>
        <taxon>Bacillati</taxon>
        <taxon>Actinomycetota</taxon>
        <taxon>Actinomycetes</taxon>
        <taxon>Kitasatosporales</taxon>
        <taxon>Streptomycetaceae</taxon>
        <taxon>Streptomyces</taxon>
    </lineage>
</organism>
<evidence type="ECO:0000256" key="1">
    <source>
        <dbReference type="ARBA" id="ARBA00022679"/>
    </source>
</evidence>